<organism evidence="8 9">
    <name type="scientific">Streptomyces boetiae</name>
    <dbReference type="NCBI Taxonomy" id="3075541"/>
    <lineage>
        <taxon>Bacteria</taxon>
        <taxon>Bacillati</taxon>
        <taxon>Actinomycetota</taxon>
        <taxon>Actinomycetes</taxon>
        <taxon>Kitasatosporales</taxon>
        <taxon>Streptomycetaceae</taxon>
        <taxon>Streptomyces</taxon>
    </lineage>
</organism>
<feature type="transmembrane region" description="Helical" evidence="6">
    <location>
        <begin position="234"/>
        <end position="254"/>
    </location>
</feature>
<feature type="transmembrane region" description="Helical" evidence="6">
    <location>
        <begin position="319"/>
        <end position="337"/>
    </location>
</feature>
<name>A0ABU2L911_9ACTN</name>
<comment type="subcellular location">
    <subcellularLocation>
        <location evidence="1">Endomembrane system</location>
        <topology evidence="1">Multi-pass membrane protein</topology>
    </subcellularLocation>
</comment>
<feature type="transmembrane region" description="Helical" evidence="6">
    <location>
        <begin position="195"/>
        <end position="213"/>
    </location>
</feature>
<evidence type="ECO:0000256" key="1">
    <source>
        <dbReference type="ARBA" id="ARBA00004127"/>
    </source>
</evidence>
<evidence type="ECO:0000313" key="8">
    <source>
        <dbReference type="EMBL" id="MDT0307961.1"/>
    </source>
</evidence>
<feature type="region of interest" description="Disordered" evidence="5">
    <location>
        <begin position="375"/>
        <end position="399"/>
    </location>
</feature>
<evidence type="ECO:0000256" key="4">
    <source>
        <dbReference type="ARBA" id="ARBA00023136"/>
    </source>
</evidence>
<dbReference type="Proteomes" id="UP001183388">
    <property type="component" value="Unassembled WGS sequence"/>
</dbReference>
<evidence type="ECO:0000256" key="2">
    <source>
        <dbReference type="ARBA" id="ARBA00022692"/>
    </source>
</evidence>
<evidence type="ECO:0000256" key="3">
    <source>
        <dbReference type="ARBA" id="ARBA00022989"/>
    </source>
</evidence>
<evidence type="ECO:0000259" key="7">
    <source>
        <dbReference type="SMART" id="SM00752"/>
    </source>
</evidence>
<comment type="caution">
    <text evidence="8">The sequence shown here is derived from an EMBL/GenBank/DDBJ whole genome shotgun (WGS) entry which is preliminary data.</text>
</comment>
<evidence type="ECO:0000256" key="5">
    <source>
        <dbReference type="SAM" id="MobiDB-lite"/>
    </source>
</evidence>
<dbReference type="InterPro" id="IPR052964">
    <property type="entry name" value="Sporulation_signal_mat"/>
</dbReference>
<accession>A0ABU2L911</accession>
<keyword evidence="4 6" id="KW-0472">Membrane</keyword>
<dbReference type="InterPro" id="IPR011020">
    <property type="entry name" value="HTTM-like"/>
</dbReference>
<gene>
    <name evidence="8" type="ORF">RM780_13440</name>
</gene>
<dbReference type="SMART" id="SM00752">
    <property type="entry name" value="HTTM"/>
    <property type="match status" value="1"/>
</dbReference>
<sequence length="399" mass="43595">MSIADRASAGAGRLLERVASRAAGPHQSAVVRIGIAFTWLLFLLRELPHREDLWGPDSSWGLDLAGPALAESGGFSVFMWSESDLWFEFCYFLGIAASAALLLGWRTRTASVIFMVMVVSLQSRSQHLGGAGENLIRLVSLYLVLTRCGQVWSLDARRAARRTDAPSDRQGIGLWLVTGGALALSTAGGDLDSRGWLIVLWGLWAVHALWWAVSRRLPGEPRTVLQCAGHLVHNAALLMVMFEVCLIYASAGWYKIQGTRWQDGTAVYYTMHLDNYGSWPEVGDLLSSSWTLVLLMTYGTVLMQVAFPFTVLNRRVKNVLLVCLIAEHVAIGVLMALPFFSMAMIAVDIVFLPTPFLIAVGDRVGRLRDRVVRRRGAPSPAGEGPARRPQLVGGAPPAG</sequence>
<evidence type="ECO:0000256" key="6">
    <source>
        <dbReference type="SAM" id="Phobius"/>
    </source>
</evidence>
<proteinExistence type="predicted"/>
<protein>
    <submittedName>
        <fullName evidence="8">HTTM domain-containing protein</fullName>
    </submittedName>
</protein>
<dbReference type="PANTHER" id="PTHR39535">
    <property type="entry name" value="SPORULATION-DELAYING PROTEIN SDPB"/>
    <property type="match status" value="1"/>
</dbReference>
<reference evidence="9" key="1">
    <citation type="submission" date="2023-07" db="EMBL/GenBank/DDBJ databases">
        <title>30 novel species of actinomycetes from the DSMZ collection.</title>
        <authorList>
            <person name="Nouioui I."/>
        </authorList>
    </citation>
    <scope>NUCLEOTIDE SEQUENCE [LARGE SCALE GENOMIC DNA]</scope>
    <source>
        <strain evidence="9">DSM 44917</strain>
    </source>
</reference>
<feature type="transmembrane region" description="Helical" evidence="6">
    <location>
        <begin position="29"/>
        <end position="47"/>
    </location>
</feature>
<feature type="transmembrane region" description="Helical" evidence="6">
    <location>
        <begin position="290"/>
        <end position="312"/>
    </location>
</feature>
<feature type="transmembrane region" description="Helical" evidence="6">
    <location>
        <begin position="171"/>
        <end position="189"/>
    </location>
</feature>
<dbReference type="RefSeq" id="WP_311630911.1">
    <property type="nucleotide sequence ID" value="NZ_JAVREN010000016.1"/>
</dbReference>
<keyword evidence="3 6" id="KW-1133">Transmembrane helix</keyword>
<dbReference type="EMBL" id="JAVREN010000016">
    <property type="protein sequence ID" value="MDT0307961.1"/>
    <property type="molecule type" value="Genomic_DNA"/>
</dbReference>
<evidence type="ECO:0000313" key="9">
    <source>
        <dbReference type="Proteomes" id="UP001183388"/>
    </source>
</evidence>
<feature type="transmembrane region" description="Helical" evidence="6">
    <location>
        <begin position="343"/>
        <end position="365"/>
    </location>
</feature>
<keyword evidence="2 6" id="KW-0812">Transmembrane</keyword>
<feature type="transmembrane region" description="Helical" evidence="6">
    <location>
        <begin position="85"/>
        <end position="105"/>
    </location>
</feature>
<keyword evidence="9" id="KW-1185">Reference proteome</keyword>
<dbReference type="PANTHER" id="PTHR39535:SF2">
    <property type="entry name" value="HTTM DOMAIN-CONTAINING PROTEIN"/>
    <property type="match status" value="1"/>
</dbReference>
<feature type="domain" description="HTTM-like" evidence="7">
    <location>
        <begin position="20"/>
        <end position="356"/>
    </location>
</feature>